<reference evidence="1 2" key="1">
    <citation type="journal article" date="2019" name="Environ. Microbiol.">
        <title>At the nexus of three kingdoms: the genome of the mycorrhizal fungus Gigaspora margarita provides insights into plant, endobacterial and fungal interactions.</title>
        <authorList>
            <person name="Venice F."/>
            <person name="Ghignone S."/>
            <person name="Salvioli di Fossalunga A."/>
            <person name="Amselem J."/>
            <person name="Novero M."/>
            <person name="Xianan X."/>
            <person name="Sedzielewska Toro K."/>
            <person name="Morin E."/>
            <person name="Lipzen A."/>
            <person name="Grigoriev I.V."/>
            <person name="Henrissat B."/>
            <person name="Martin F.M."/>
            <person name="Bonfante P."/>
        </authorList>
    </citation>
    <scope>NUCLEOTIDE SEQUENCE [LARGE SCALE GENOMIC DNA]</scope>
    <source>
        <strain evidence="1 2">BEG34</strain>
    </source>
</reference>
<sequence>MDLGTYSVEREDYNIEIILFVPVSLDDRDPESQAVFVKDNFFSVGSKIIPRFYKENKRAKVEELNKCSLKVSLLGVPQEVPNVIKVDAVVQILVSDYVSVTENGGMLLSVLSNNNNKFKLNFLSNDIHSSKHVLVEDFDDSVEEFLMILLKIRMER</sequence>
<comment type="caution">
    <text evidence="1">The sequence shown here is derived from an EMBL/GenBank/DDBJ whole genome shotgun (WGS) entry which is preliminary data.</text>
</comment>
<dbReference type="OrthoDB" id="2439266at2759"/>
<dbReference type="AlphaFoldDB" id="A0A8H4ANH2"/>
<name>A0A8H4ANH2_GIGMA</name>
<accession>A0A8H4ANH2</accession>
<evidence type="ECO:0000313" key="1">
    <source>
        <dbReference type="EMBL" id="KAF0516136.1"/>
    </source>
</evidence>
<gene>
    <name evidence="1" type="ORF">F8M41_017153</name>
</gene>
<dbReference type="EMBL" id="WTPW01000389">
    <property type="protein sequence ID" value="KAF0516136.1"/>
    <property type="molecule type" value="Genomic_DNA"/>
</dbReference>
<keyword evidence="2" id="KW-1185">Reference proteome</keyword>
<proteinExistence type="predicted"/>
<evidence type="ECO:0000313" key="2">
    <source>
        <dbReference type="Proteomes" id="UP000439903"/>
    </source>
</evidence>
<dbReference type="Proteomes" id="UP000439903">
    <property type="component" value="Unassembled WGS sequence"/>
</dbReference>
<organism evidence="1 2">
    <name type="scientific">Gigaspora margarita</name>
    <dbReference type="NCBI Taxonomy" id="4874"/>
    <lineage>
        <taxon>Eukaryota</taxon>
        <taxon>Fungi</taxon>
        <taxon>Fungi incertae sedis</taxon>
        <taxon>Mucoromycota</taxon>
        <taxon>Glomeromycotina</taxon>
        <taxon>Glomeromycetes</taxon>
        <taxon>Diversisporales</taxon>
        <taxon>Gigasporaceae</taxon>
        <taxon>Gigaspora</taxon>
    </lineage>
</organism>
<protein>
    <submittedName>
        <fullName evidence="1">Uncharacterized protein</fullName>
    </submittedName>
</protein>